<comment type="caution">
    <text evidence="1">The sequence shown here is derived from an EMBL/GenBank/DDBJ whole genome shotgun (WGS) entry which is preliminary data.</text>
</comment>
<keyword evidence="2" id="KW-1185">Reference proteome</keyword>
<reference evidence="1" key="1">
    <citation type="journal article" date="2014" name="Int. J. Syst. Evol. Microbiol.">
        <title>Complete genome sequence of Corynebacterium casei LMG S-19264T (=DSM 44701T), isolated from a smear-ripened cheese.</title>
        <authorList>
            <consortium name="US DOE Joint Genome Institute (JGI-PGF)"/>
            <person name="Walter F."/>
            <person name="Albersmeier A."/>
            <person name="Kalinowski J."/>
            <person name="Ruckert C."/>
        </authorList>
    </citation>
    <scope>NUCLEOTIDE SEQUENCE</scope>
    <source>
        <strain evidence="1">JCM 19596</strain>
    </source>
</reference>
<protein>
    <submittedName>
        <fullName evidence="1">Uncharacterized protein</fullName>
    </submittedName>
</protein>
<dbReference type="Proteomes" id="UP000607197">
    <property type="component" value="Unassembled WGS sequence"/>
</dbReference>
<evidence type="ECO:0000313" key="2">
    <source>
        <dbReference type="Proteomes" id="UP000607197"/>
    </source>
</evidence>
<dbReference type="AlphaFoldDB" id="A0A830FH89"/>
<gene>
    <name evidence="1" type="ORF">GCM10009039_11550</name>
</gene>
<accession>A0A830FH89</accession>
<dbReference type="RefSeq" id="WP_188976759.1">
    <property type="nucleotide sequence ID" value="NZ_BMPG01000001.1"/>
</dbReference>
<dbReference type="OrthoDB" id="386841at2157"/>
<proteinExistence type="predicted"/>
<evidence type="ECO:0000313" key="1">
    <source>
        <dbReference type="EMBL" id="GGL55130.1"/>
    </source>
</evidence>
<dbReference type="EMBL" id="BMPG01000001">
    <property type="protein sequence ID" value="GGL55130.1"/>
    <property type="molecule type" value="Genomic_DNA"/>
</dbReference>
<sequence>MPAPYVSVEELEAELSWTAEDLGVPTTDTDGDGTPQWTNLLERLLREECERVDDWLGTTFEITTTTATLDGTDGDELPLPKRPVQSVASVTIHTEDGDTTVPVEDVVVEEAFIALLPSADVDAFPDGRRSVSVEWTYGYETVPGPVREGVIRLVRKRLAMIEEDGLKQESVGDGSWTYQVPADVRQEVRASVARYAPPRYSPAAEVI</sequence>
<organism evidence="1 2">
    <name type="scientific">Halocalculus aciditolerans</name>
    <dbReference type="NCBI Taxonomy" id="1383812"/>
    <lineage>
        <taxon>Archaea</taxon>
        <taxon>Methanobacteriati</taxon>
        <taxon>Methanobacteriota</taxon>
        <taxon>Stenosarchaea group</taxon>
        <taxon>Halobacteria</taxon>
        <taxon>Halobacteriales</taxon>
        <taxon>Halobacteriaceae</taxon>
        <taxon>Halocalculus</taxon>
    </lineage>
</organism>
<reference evidence="1" key="2">
    <citation type="submission" date="2020-09" db="EMBL/GenBank/DDBJ databases">
        <authorList>
            <person name="Sun Q."/>
            <person name="Ohkuma M."/>
        </authorList>
    </citation>
    <scope>NUCLEOTIDE SEQUENCE</scope>
    <source>
        <strain evidence="1">JCM 19596</strain>
    </source>
</reference>
<name>A0A830FH89_9EURY</name>